<gene>
    <name evidence="2" type="ORF">IEN85_15330</name>
</gene>
<dbReference type="AlphaFoldDB" id="A0A927IIU8"/>
<protein>
    <submittedName>
        <fullName evidence="2">DUF504 domain-containing protein</fullName>
    </submittedName>
</protein>
<name>A0A927IIU8_9BACT</name>
<organism evidence="2 3">
    <name type="scientific">Pelagicoccus enzymogenes</name>
    <dbReference type="NCBI Taxonomy" id="2773457"/>
    <lineage>
        <taxon>Bacteria</taxon>
        <taxon>Pseudomonadati</taxon>
        <taxon>Verrucomicrobiota</taxon>
        <taxon>Opitutia</taxon>
        <taxon>Puniceicoccales</taxon>
        <taxon>Pelagicoccaceae</taxon>
        <taxon>Pelagicoccus</taxon>
    </lineage>
</organism>
<evidence type="ECO:0000313" key="2">
    <source>
        <dbReference type="EMBL" id="MBD5780870.1"/>
    </source>
</evidence>
<reference evidence="2" key="1">
    <citation type="submission" date="2020-09" db="EMBL/GenBank/DDBJ databases">
        <title>Pelagicoccus enzymogenes sp. nov. with an EPS production, isolated from marine sediment.</title>
        <authorList>
            <person name="Feng X."/>
        </authorList>
    </citation>
    <scope>NUCLEOTIDE SEQUENCE</scope>
    <source>
        <strain evidence="2">NFK12</strain>
    </source>
</reference>
<dbReference type="Proteomes" id="UP000622317">
    <property type="component" value="Unassembled WGS sequence"/>
</dbReference>
<evidence type="ECO:0000313" key="3">
    <source>
        <dbReference type="Proteomes" id="UP000622317"/>
    </source>
</evidence>
<dbReference type="RefSeq" id="WP_191617977.1">
    <property type="nucleotide sequence ID" value="NZ_JACYFG010000038.1"/>
</dbReference>
<feature type="domain" description="MJ1316 RNA cyclic group end recognition" evidence="1">
    <location>
        <begin position="1"/>
        <end position="82"/>
    </location>
</feature>
<proteinExistence type="predicted"/>
<dbReference type="Pfam" id="PF04457">
    <property type="entry name" value="MJ1316"/>
    <property type="match status" value="1"/>
</dbReference>
<dbReference type="EMBL" id="JACYFG010000038">
    <property type="protein sequence ID" value="MBD5780870.1"/>
    <property type="molecule type" value="Genomic_DNA"/>
</dbReference>
<dbReference type="InterPro" id="IPR040459">
    <property type="entry name" value="MJ1316"/>
</dbReference>
<keyword evidence="3" id="KW-1185">Reference proteome</keyword>
<evidence type="ECO:0000259" key="1">
    <source>
        <dbReference type="Pfam" id="PF04457"/>
    </source>
</evidence>
<comment type="caution">
    <text evidence="2">The sequence shown here is derived from an EMBL/GenBank/DDBJ whole genome shotgun (WGS) entry which is preliminary data.</text>
</comment>
<sequence>MQPIHELLSRIRWDEVFGKGDFEIAYVERGQTALERVGLENVEFEKGNSFSFTALCGDKLYHDIPFHRVREVYKNNELIWKRPDPQE</sequence>
<accession>A0A927IIU8</accession>